<comment type="similarity">
    <text evidence="2">Belongs to the peptidase A1 family.</text>
</comment>
<feature type="domain" description="Peptidase A1" evidence="5">
    <location>
        <begin position="81"/>
        <end position="441"/>
    </location>
</feature>
<organism evidence="6">
    <name type="scientific">Salvia splendens</name>
    <name type="common">Scarlet sage</name>
    <dbReference type="NCBI Taxonomy" id="180675"/>
    <lineage>
        <taxon>Eukaryota</taxon>
        <taxon>Viridiplantae</taxon>
        <taxon>Streptophyta</taxon>
        <taxon>Embryophyta</taxon>
        <taxon>Tracheophyta</taxon>
        <taxon>Spermatophyta</taxon>
        <taxon>Magnoliopsida</taxon>
        <taxon>eudicotyledons</taxon>
        <taxon>Gunneridae</taxon>
        <taxon>Pentapetalae</taxon>
        <taxon>asterids</taxon>
        <taxon>lamiids</taxon>
        <taxon>Lamiales</taxon>
        <taxon>Lamiaceae</taxon>
        <taxon>Nepetoideae</taxon>
        <taxon>Mentheae</taxon>
        <taxon>Salviinae</taxon>
        <taxon>Salvia</taxon>
        <taxon>Salvia subgen. Calosphace</taxon>
        <taxon>core Calosphace</taxon>
    </lineage>
</organism>
<dbReference type="AlphaFoldDB" id="A0A8X8YI32"/>
<dbReference type="Pfam" id="PF14543">
    <property type="entry name" value="TAXi_N"/>
    <property type="match status" value="1"/>
</dbReference>
<dbReference type="InterPro" id="IPR021109">
    <property type="entry name" value="Peptidase_aspartic_dom_sf"/>
</dbReference>
<evidence type="ECO:0000313" key="7">
    <source>
        <dbReference type="Proteomes" id="UP000298416"/>
    </source>
</evidence>
<reference evidence="6" key="2">
    <citation type="submission" date="2020-08" db="EMBL/GenBank/DDBJ databases">
        <title>Plant Genome Project.</title>
        <authorList>
            <person name="Zhang R.-G."/>
        </authorList>
    </citation>
    <scope>NUCLEOTIDE SEQUENCE</scope>
    <source>
        <strain evidence="6">Huo1</strain>
        <tissue evidence="6">Leaf</tissue>
    </source>
</reference>
<keyword evidence="7" id="KW-1185">Reference proteome</keyword>
<protein>
    <recommendedName>
        <fullName evidence="5">Peptidase A1 domain-containing protein</fullName>
    </recommendedName>
</protein>
<sequence>MRKARYIPGDEIETGCVGSILPRLVTRSSDGEGIVPPRAGPSSANQFLRYSVLLVLVLIGTSHAQTGLVLPLRRDAKTSQFYTTFQMGSNPTTINAVIHLSGQHLWLACDNYTSTTYAPILCDSAKCEAAKGFGCSGCNGPARPGCSNNTCGTASSNPFLFYITSYGLYEDTLSSKDHVQLPDFIFSCVPNDFVQGLAAPVSGMVGLGRFDIAFHKVVAEKMKLPDRFSICPPSSGIGKLTVGAGAPTKSDISSLIKTTPLIVNKPVSNQPFFSDNDLSQEYFIDVRSIRVAGEAVEVKESYFDINGDRVGGTKISSLQNYTAMHTSIYKPVARAFDKAASDMKMRSVAAVGPFRACYSAETVKRTGAGPEVPAIDLVLPGKDVYWRISGANAMVEIDRKTMCLAFVDAGSRPTTSVVIGAHQLKENYLEFDVAASQLRFTSSLLVHNKTCSRI</sequence>
<keyword evidence="4" id="KW-0732">Signal</keyword>
<dbReference type="FunFam" id="2.40.70.10:FF:000041">
    <property type="entry name" value="Basic 7S globulin"/>
    <property type="match status" value="1"/>
</dbReference>
<dbReference type="InterPro" id="IPR033121">
    <property type="entry name" value="PEPTIDASE_A1"/>
</dbReference>
<comment type="caution">
    <text evidence="6">The sequence shown here is derived from an EMBL/GenBank/DDBJ whole genome shotgun (WGS) entry which is preliminary data.</text>
</comment>
<dbReference type="EMBL" id="PNBA02000003">
    <property type="protein sequence ID" value="KAG6431107.1"/>
    <property type="molecule type" value="Genomic_DNA"/>
</dbReference>
<dbReference type="PROSITE" id="PS51767">
    <property type="entry name" value="PEPTIDASE_A1"/>
    <property type="match status" value="1"/>
</dbReference>
<evidence type="ECO:0000256" key="4">
    <source>
        <dbReference type="ARBA" id="ARBA00022729"/>
    </source>
</evidence>
<dbReference type="Pfam" id="PF14541">
    <property type="entry name" value="TAXi_C"/>
    <property type="match status" value="1"/>
</dbReference>
<evidence type="ECO:0000313" key="6">
    <source>
        <dbReference type="EMBL" id="KAG6431107.1"/>
    </source>
</evidence>
<dbReference type="PANTHER" id="PTHR47965:SF68">
    <property type="entry name" value="BASIC 7S GLOBULIN-LIKE"/>
    <property type="match status" value="1"/>
</dbReference>
<proteinExistence type="inferred from homology"/>
<gene>
    <name evidence="6" type="ORF">SASPL_109182</name>
</gene>
<accession>A0A8X8YI32</accession>
<reference evidence="6" key="1">
    <citation type="submission" date="2018-01" db="EMBL/GenBank/DDBJ databases">
        <authorList>
            <person name="Mao J.F."/>
        </authorList>
    </citation>
    <scope>NUCLEOTIDE SEQUENCE</scope>
    <source>
        <strain evidence="6">Huo1</strain>
        <tissue evidence="6">Leaf</tissue>
    </source>
</reference>
<dbReference type="InterPro" id="IPR032799">
    <property type="entry name" value="TAXi_C"/>
</dbReference>
<dbReference type="GO" id="GO:0005576">
    <property type="term" value="C:extracellular region"/>
    <property type="evidence" value="ECO:0007669"/>
    <property type="project" value="UniProtKB-SubCell"/>
</dbReference>
<dbReference type="InterPro" id="IPR032861">
    <property type="entry name" value="TAXi_N"/>
</dbReference>
<dbReference type="SUPFAM" id="SSF50630">
    <property type="entry name" value="Acid proteases"/>
    <property type="match status" value="1"/>
</dbReference>
<dbReference type="PANTHER" id="PTHR47965">
    <property type="entry name" value="ASPARTYL PROTEASE-RELATED"/>
    <property type="match status" value="1"/>
</dbReference>
<evidence type="ECO:0000256" key="1">
    <source>
        <dbReference type="ARBA" id="ARBA00004239"/>
    </source>
</evidence>
<name>A0A8X8YI32_SALSN</name>
<evidence type="ECO:0000256" key="3">
    <source>
        <dbReference type="ARBA" id="ARBA00022525"/>
    </source>
</evidence>
<dbReference type="GO" id="GO:0004190">
    <property type="term" value="F:aspartic-type endopeptidase activity"/>
    <property type="evidence" value="ECO:0007669"/>
    <property type="project" value="InterPro"/>
</dbReference>
<comment type="subcellular location">
    <subcellularLocation>
        <location evidence="1">Secreted</location>
        <location evidence="1">Extracellular space</location>
    </subcellularLocation>
</comment>
<evidence type="ECO:0000259" key="5">
    <source>
        <dbReference type="PROSITE" id="PS51767"/>
    </source>
</evidence>
<dbReference type="Gene3D" id="2.40.70.10">
    <property type="entry name" value="Acid Proteases"/>
    <property type="match status" value="2"/>
</dbReference>
<keyword evidence="3" id="KW-0964">Secreted</keyword>
<dbReference type="Proteomes" id="UP000298416">
    <property type="component" value="Unassembled WGS sequence"/>
</dbReference>
<evidence type="ECO:0000256" key="2">
    <source>
        <dbReference type="ARBA" id="ARBA00007447"/>
    </source>
</evidence>
<dbReference type="GO" id="GO:0006508">
    <property type="term" value="P:proteolysis"/>
    <property type="evidence" value="ECO:0007669"/>
    <property type="project" value="InterPro"/>
</dbReference>
<dbReference type="InterPro" id="IPR001461">
    <property type="entry name" value="Aspartic_peptidase_A1"/>
</dbReference>